<organism evidence="14 15">
    <name type="scientific">Paradevosia shaoguanensis</name>
    <dbReference type="NCBI Taxonomy" id="1335043"/>
    <lineage>
        <taxon>Bacteria</taxon>
        <taxon>Pseudomonadati</taxon>
        <taxon>Pseudomonadota</taxon>
        <taxon>Alphaproteobacteria</taxon>
        <taxon>Hyphomicrobiales</taxon>
        <taxon>Devosiaceae</taxon>
        <taxon>Paradevosia</taxon>
    </lineage>
</organism>
<evidence type="ECO:0000256" key="10">
    <source>
        <dbReference type="SAM" id="Coils"/>
    </source>
</evidence>
<feature type="domain" description="AprE-like beta-barrel" evidence="13">
    <location>
        <begin position="359"/>
        <end position="455"/>
    </location>
</feature>
<dbReference type="PANTHER" id="PTHR30386:SF26">
    <property type="entry name" value="TRANSPORT PROTEIN COMB"/>
    <property type="match status" value="1"/>
</dbReference>
<dbReference type="Proteomes" id="UP001156140">
    <property type="component" value="Unassembled WGS sequence"/>
</dbReference>
<accession>A0AA41QSC7</accession>
<evidence type="ECO:0000313" key="14">
    <source>
        <dbReference type="EMBL" id="MCI0128766.1"/>
    </source>
</evidence>
<dbReference type="Gene3D" id="2.40.30.170">
    <property type="match status" value="1"/>
</dbReference>
<comment type="caution">
    <text evidence="14">The sequence shown here is derived from an EMBL/GenBank/DDBJ whole genome shotgun (WGS) entry which is preliminary data.</text>
</comment>
<reference evidence="14" key="1">
    <citation type="submission" date="2022-03" db="EMBL/GenBank/DDBJ databases">
        <title>The complete genome sequence of a Methyloterrigena soli.</title>
        <authorList>
            <person name="Zi Z."/>
        </authorList>
    </citation>
    <scope>NUCLEOTIDE SEQUENCE</scope>
    <source>
        <strain evidence="14">M48</strain>
    </source>
</reference>
<gene>
    <name evidence="14" type="ORF">ML536_18185</name>
</gene>
<evidence type="ECO:0000256" key="2">
    <source>
        <dbReference type="ARBA" id="ARBA00009477"/>
    </source>
</evidence>
<evidence type="ECO:0000256" key="4">
    <source>
        <dbReference type="ARBA" id="ARBA00022475"/>
    </source>
</evidence>
<evidence type="ECO:0000256" key="3">
    <source>
        <dbReference type="ARBA" id="ARBA00022448"/>
    </source>
</evidence>
<keyword evidence="3 9" id="KW-0813">Transport</keyword>
<dbReference type="Gene3D" id="1.10.287.470">
    <property type="entry name" value="Helix hairpin bin"/>
    <property type="match status" value="1"/>
</dbReference>
<dbReference type="Pfam" id="PF26002">
    <property type="entry name" value="Beta-barrel_AprE"/>
    <property type="match status" value="1"/>
</dbReference>
<dbReference type="Pfam" id="PF25994">
    <property type="entry name" value="HH_AprE"/>
    <property type="match status" value="1"/>
</dbReference>
<comment type="subcellular location">
    <subcellularLocation>
        <location evidence="1 9">Cell inner membrane</location>
        <topology evidence="1 9">Single-pass membrane protein</topology>
    </subcellularLocation>
</comment>
<evidence type="ECO:0000256" key="5">
    <source>
        <dbReference type="ARBA" id="ARBA00022519"/>
    </source>
</evidence>
<dbReference type="InterPro" id="IPR050739">
    <property type="entry name" value="MFP"/>
</dbReference>
<keyword evidence="8" id="KW-0472">Membrane</keyword>
<evidence type="ECO:0000256" key="11">
    <source>
        <dbReference type="SAM" id="MobiDB-lite"/>
    </source>
</evidence>
<protein>
    <recommendedName>
        <fullName evidence="9">Membrane fusion protein (MFP) family protein</fullName>
    </recommendedName>
</protein>
<dbReference type="PRINTS" id="PR01490">
    <property type="entry name" value="RTXTOXIND"/>
</dbReference>
<keyword evidence="15" id="KW-1185">Reference proteome</keyword>
<evidence type="ECO:0000256" key="1">
    <source>
        <dbReference type="ARBA" id="ARBA00004377"/>
    </source>
</evidence>
<dbReference type="EMBL" id="JALAZD010000003">
    <property type="protein sequence ID" value="MCI0128766.1"/>
    <property type="molecule type" value="Genomic_DNA"/>
</dbReference>
<evidence type="ECO:0000313" key="15">
    <source>
        <dbReference type="Proteomes" id="UP001156140"/>
    </source>
</evidence>
<dbReference type="InterPro" id="IPR058781">
    <property type="entry name" value="HH_AprE-like"/>
</dbReference>
<keyword evidence="10" id="KW-0175">Coiled coil</keyword>
<name>A0AA41QSC7_9HYPH</name>
<dbReference type="InterPro" id="IPR010129">
    <property type="entry name" value="T1SS_HlyD"/>
</dbReference>
<dbReference type="SUPFAM" id="SSF111369">
    <property type="entry name" value="HlyD-like secretion proteins"/>
    <property type="match status" value="1"/>
</dbReference>
<feature type="compositionally biased region" description="Basic and acidic residues" evidence="11">
    <location>
        <begin position="1"/>
        <end position="10"/>
    </location>
</feature>
<proteinExistence type="inferred from homology"/>
<dbReference type="NCBIfam" id="TIGR01843">
    <property type="entry name" value="type_I_hlyD"/>
    <property type="match status" value="1"/>
</dbReference>
<evidence type="ECO:0000256" key="7">
    <source>
        <dbReference type="ARBA" id="ARBA00022989"/>
    </source>
</evidence>
<comment type="similarity">
    <text evidence="2 9">Belongs to the membrane fusion protein (MFP) (TC 8.A.1) family.</text>
</comment>
<evidence type="ECO:0000256" key="9">
    <source>
        <dbReference type="RuleBase" id="RU365093"/>
    </source>
</evidence>
<evidence type="ECO:0000256" key="8">
    <source>
        <dbReference type="ARBA" id="ARBA00023136"/>
    </source>
</evidence>
<evidence type="ECO:0000259" key="13">
    <source>
        <dbReference type="Pfam" id="PF26002"/>
    </source>
</evidence>
<feature type="region of interest" description="Disordered" evidence="11">
    <location>
        <begin position="1"/>
        <end position="34"/>
    </location>
</feature>
<dbReference type="GO" id="GO:0015031">
    <property type="term" value="P:protein transport"/>
    <property type="evidence" value="ECO:0007669"/>
    <property type="project" value="InterPro"/>
</dbReference>
<keyword evidence="4 9" id="KW-1003">Cell membrane</keyword>
<dbReference type="AlphaFoldDB" id="A0AA41QSC7"/>
<dbReference type="GO" id="GO:0005886">
    <property type="term" value="C:plasma membrane"/>
    <property type="evidence" value="ECO:0007669"/>
    <property type="project" value="UniProtKB-SubCell"/>
</dbReference>
<keyword evidence="7" id="KW-1133">Transmembrane helix</keyword>
<dbReference type="PANTHER" id="PTHR30386">
    <property type="entry name" value="MEMBRANE FUSION SUBUNIT OF EMRAB-TOLC MULTIDRUG EFFLUX PUMP"/>
    <property type="match status" value="1"/>
</dbReference>
<dbReference type="InterPro" id="IPR058982">
    <property type="entry name" value="Beta-barrel_AprE"/>
</dbReference>
<sequence length="478" mass="52458">MTAKSSEMKVVEPAAKAAEEKRRPKPVEVKAPDDGRKPVQVISEFQSDAVELEERVPPRVARMTLYSITAFLIAAVTWASVSSVDEIVVAPGKLVTTQPTIVVQPLETSIIRTIDVEAGDVVKAGQTLVTFDPTFTQADVDRQKARLAVLDAQVSRSQAELDGSDYATLAGSSDEEQLQVRLFQQRRAYYAAQLQNFDQQVAVQQAAMDSNRSQEAVLKNQSDTLAQIETTRQALFDKQNGSLLDLLTSRNSRLDVDATRAQMEGSRVEAEHTIAKLEADRAAFIQDYRRATMEQLVDFRGKRDEAAEELKKMELRRNMVTLTAPSDAVVLELAAKSIGSVVREAEPVVTLVPVDVPLEAEVSVNSRDIGQVAAGDVARVKFDAYPFQKFGTADGSIRTVSRDAFTPDGKADAQGAAAMPYFKARVLIDDKSLDTREGPMHLLPGMTVTAEIKVGTRTIISYFLYPLLRGLDDSIREP</sequence>
<keyword evidence="5 9" id="KW-0997">Cell inner membrane</keyword>
<evidence type="ECO:0000259" key="12">
    <source>
        <dbReference type="Pfam" id="PF25994"/>
    </source>
</evidence>
<evidence type="ECO:0000256" key="6">
    <source>
        <dbReference type="ARBA" id="ARBA00022692"/>
    </source>
</evidence>
<dbReference type="RefSeq" id="WP_281736848.1">
    <property type="nucleotide sequence ID" value="NZ_JAKETQ010000003.1"/>
</dbReference>
<feature type="coiled-coil region" evidence="10">
    <location>
        <begin position="260"/>
        <end position="316"/>
    </location>
</feature>
<keyword evidence="6" id="KW-0812">Transmembrane</keyword>
<feature type="compositionally biased region" description="Basic and acidic residues" evidence="11">
    <location>
        <begin position="17"/>
        <end position="34"/>
    </location>
</feature>
<feature type="domain" description="AprE-like long alpha-helical hairpin" evidence="12">
    <location>
        <begin position="137"/>
        <end position="312"/>
    </location>
</feature>
<dbReference type="Gene3D" id="2.40.50.100">
    <property type="match status" value="1"/>
</dbReference>